<accession>A0A9D4KI76</accession>
<dbReference type="EMBL" id="JAIWYP010000004">
    <property type="protein sequence ID" value="KAH3839995.1"/>
    <property type="molecule type" value="Genomic_DNA"/>
</dbReference>
<feature type="compositionally biased region" description="Pro residues" evidence="6">
    <location>
        <begin position="123"/>
        <end position="133"/>
    </location>
</feature>
<dbReference type="InterPro" id="IPR001452">
    <property type="entry name" value="SH3_domain"/>
</dbReference>
<feature type="domain" description="SH3" evidence="7">
    <location>
        <begin position="384"/>
        <end position="443"/>
    </location>
</feature>
<dbReference type="SUPFAM" id="SSF50044">
    <property type="entry name" value="SH3-domain"/>
    <property type="match status" value="5"/>
</dbReference>
<dbReference type="PRINTS" id="PR00499">
    <property type="entry name" value="P67PHOX"/>
</dbReference>
<keyword evidence="2 5" id="KW-0728">SH3 domain</keyword>
<dbReference type="Gene3D" id="2.30.30.40">
    <property type="entry name" value="SH3 Domains"/>
    <property type="match status" value="5"/>
</dbReference>
<name>A0A9D4KI76_DREPO</name>
<evidence type="ECO:0000256" key="3">
    <source>
        <dbReference type="ARBA" id="ARBA00023054"/>
    </source>
</evidence>
<feature type="region of interest" description="Disordered" evidence="6">
    <location>
        <begin position="1"/>
        <end position="383"/>
    </location>
</feature>
<dbReference type="PANTHER" id="PTHR14167">
    <property type="entry name" value="SH3 DOMAIN-CONTAINING"/>
    <property type="match status" value="1"/>
</dbReference>
<organism evidence="8 9">
    <name type="scientific">Dreissena polymorpha</name>
    <name type="common">Zebra mussel</name>
    <name type="synonym">Mytilus polymorpha</name>
    <dbReference type="NCBI Taxonomy" id="45954"/>
    <lineage>
        <taxon>Eukaryota</taxon>
        <taxon>Metazoa</taxon>
        <taxon>Spiralia</taxon>
        <taxon>Lophotrochozoa</taxon>
        <taxon>Mollusca</taxon>
        <taxon>Bivalvia</taxon>
        <taxon>Autobranchia</taxon>
        <taxon>Heteroconchia</taxon>
        <taxon>Euheterodonta</taxon>
        <taxon>Imparidentia</taxon>
        <taxon>Neoheterodontei</taxon>
        <taxon>Myida</taxon>
        <taxon>Dreissenoidea</taxon>
        <taxon>Dreissenidae</taxon>
        <taxon>Dreissena</taxon>
    </lineage>
</organism>
<keyword evidence="3" id="KW-0175">Coiled coil</keyword>
<evidence type="ECO:0000256" key="2">
    <source>
        <dbReference type="ARBA" id="ARBA00022443"/>
    </source>
</evidence>
<feature type="compositionally biased region" description="Pro residues" evidence="6">
    <location>
        <begin position="175"/>
        <end position="185"/>
    </location>
</feature>
<feature type="compositionally biased region" description="Polar residues" evidence="6">
    <location>
        <begin position="276"/>
        <end position="288"/>
    </location>
</feature>
<evidence type="ECO:0000256" key="4">
    <source>
        <dbReference type="ARBA" id="ARBA00023136"/>
    </source>
</evidence>
<keyword evidence="4" id="KW-0472">Membrane</keyword>
<dbReference type="PROSITE" id="PS50002">
    <property type="entry name" value="SH3"/>
    <property type="match status" value="5"/>
</dbReference>
<dbReference type="InterPro" id="IPR036028">
    <property type="entry name" value="SH3-like_dom_sf"/>
</dbReference>
<evidence type="ECO:0000256" key="6">
    <source>
        <dbReference type="SAM" id="MobiDB-lite"/>
    </source>
</evidence>
<feature type="compositionally biased region" description="Basic and acidic residues" evidence="6">
    <location>
        <begin position="46"/>
        <end position="55"/>
    </location>
</feature>
<evidence type="ECO:0000259" key="7">
    <source>
        <dbReference type="PROSITE" id="PS50002"/>
    </source>
</evidence>
<evidence type="ECO:0000256" key="5">
    <source>
        <dbReference type="PROSITE-ProRule" id="PRU00192"/>
    </source>
</evidence>
<feature type="compositionally biased region" description="Polar residues" evidence="6">
    <location>
        <begin position="8"/>
        <end position="31"/>
    </location>
</feature>
<evidence type="ECO:0000313" key="8">
    <source>
        <dbReference type="EMBL" id="KAH3839995.1"/>
    </source>
</evidence>
<feature type="domain" description="SH3" evidence="7">
    <location>
        <begin position="474"/>
        <end position="533"/>
    </location>
</feature>
<keyword evidence="9" id="KW-1185">Reference proteome</keyword>
<dbReference type="CDD" id="cd00174">
    <property type="entry name" value="SH3"/>
    <property type="match status" value="2"/>
</dbReference>
<feature type="compositionally biased region" description="Basic and acidic residues" evidence="6">
    <location>
        <begin position="94"/>
        <end position="106"/>
    </location>
</feature>
<feature type="domain" description="SH3" evidence="7">
    <location>
        <begin position="640"/>
        <end position="699"/>
    </location>
</feature>
<protein>
    <recommendedName>
        <fullName evidence="7">SH3 domain-containing protein</fullName>
    </recommendedName>
</protein>
<dbReference type="Pfam" id="PF00018">
    <property type="entry name" value="SH3_1"/>
    <property type="match status" value="3"/>
</dbReference>
<dbReference type="AlphaFoldDB" id="A0A9D4KI76"/>
<dbReference type="Pfam" id="PF14604">
    <property type="entry name" value="SH3_9"/>
    <property type="match status" value="1"/>
</dbReference>
<feature type="domain" description="SH3" evidence="7">
    <location>
        <begin position="720"/>
        <end position="780"/>
    </location>
</feature>
<evidence type="ECO:0000313" key="9">
    <source>
        <dbReference type="Proteomes" id="UP000828390"/>
    </source>
</evidence>
<feature type="compositionally biased region" description="Low complexity" evidence="6">
    <location>
        <begin position="336"/>
        <end position="347"/>
    </location>
</feature>
<proteinExistence type="predicted"/>
<evidence type="ECO:0000256" key="1">
    <source>
        <dbReference type="ARBA" id="ARBA00004170"/>
    </source>
</evidence>
<feature type="compositionally biased region" description="Basic and acidic residues" evidence="6">
    <location>
        <begin position="67"/>
        <end position="79"/>
    </location>
</feature>
<reference evidence="8" key="1">
    <citation type="journal article" date="2019" name="bioRxiv">
        <title>The Genome of the Zebra Mussel, Dreissena polymorpha: A Resource for Invasive Species Research.</title>
        <authorList>
            <person name="McCartney M.A."/>
            <person name="Auch B."/>
            <person name="Kono T."/>
            <person name="Mallez S."/>
            <person name="Zhang Y."/>
            <person name="Obille A."/>
            <person name="Becker A."/>
            <person name="Abrahante J.E."/>
            <person name="Garbe J."/>
            <person name="Badalamenti J.P."/>
            <person name="Herman A."/>
            <person name="Mangelson H."/>
            <person name="Liachko I."/>
            <person name="Sullivan S."/>
            <person name="Sone E.D."/>
            <person name="Koren S."/>
            <person name="Silverstein K.A.T."/>
            <person name="Beckman K.B."/>
            <person name="Gohl D.M."/>
        </authorList>
    </citation>
    <scope>NUCLEOTIDE SEQUENCE</scope>
    <source>
        <strain evidence="8">Duluth1</strain>
        <tissue evidence="8">Whole animal</tissue>
    </source>
</reference>
<dbReference type="SMART" id="SM00326">
    <property type="entry name" value="SH3"/>
    <property type="match status" value="5"/>
</dbReference>
<dbReference type="PANTHER" id="PTHR14167:SF81">
    <property type="entry name" value="ENDOPHILIN-A"/>
    <property type="match status" value="1"/>
</dbReference>
<gene>
    <name evidence="8" type="ORF">DPMN_113436</name>
</gene>
<comment type="subcellular location">
    <subcellularLocation>
        <location evidence="1">Membrane</location>
        <topology evidence="1">Peripheral membrane protein</topology>
    </subcellularLocation>
</comment>
<reference evidence="8" key="2">
    <citation type="submission" date="2020-11" db="EMBL/GenBank/DDBJ databases">
        <authorList>
            <person name="McCartney M.A."/>
            <person name="Auch B."/>
            <person name="Kono T."/>
            <person name="Mallez S."/>
            <person name="Becker A."/>
            <person name="Gohl D.M."/>
            <person name="Silverstein K.A.T."/>
            <person name="Koren S."/>
            <person name="Bechman K.B."/>
            <person name="Herman A."/>
            <person name="Abrahante J.E."/>
            <person name="Garbe J."/>
        </authorList>
    </citation>
    <scope>NUCLEOTIDE SEQUENCE</scope>
    <source>
        <strain evidence="8">Duluth1</strain>
        <tissue evidence="8">Whole animal</tissue>
    </source>
</reference>
<sequence length="780" mass="84562">MISDVESAISSTNALQETQNKMTENTSSVTMNFKRPTIIRPQRGFKTAESDENVKSNELSAEVPVKYVDKSSTDVEIRPRPATRPVSMMSVSYSKKDETEPTREANDLSTSPTGSADFLVPGHPSPLPRPTPRGRPKSVMLPQAARPPPPAARAQDDSSTGQSSQKHIEPSKPVSRPPPPKPSPPRVTKSQPEPDAPSERAELSATDRRSSLKRIGVSVFPPAVLQAASASKVKDQVKVYSDSSDEEFFMAPEKPERPSAGPRVSPAGPVQEASVEPSSPTQPANQVTKPPRSVVPGPNPDMPVGPTTHARKTSEQENEEVTEKRGKPPRPGGGPTRPTSVPVKSSAPPKPSPPKPAADGPTKKSVPTLPSRPGPGHPLYHHMMQTPHGVAMHDYTAQADDELPFKTGELLLLVRRIDADWLVGRLGDREGMFPQAFIKVKMPLAGEALEGDSQSEDSVEMSACASTEKPDNLGSGPRCRARFDFDGEGPDDLVFEDGDVIRLLERVGLEWRRGEMNGRQGLFPLAFVEIIEDLPANDNTNSTSKTVRAVFDFDGELGELSFQAGDAIQVTHIVNEEWLYGEMGPCRGQFPVQFVDHVPPGLPPLEVSNHGNQTCGLETAATSGDGLSKMNEATRQEEAQVSIQCVAVYDFPAQSPDDLPFSVGDHIEIVERIGADWARGRIGGRQGMFPVSFVEILHQTGSQQENDVQGQEATEESDMETGRRATALYDFTGEADNELTFLEGDIILVEGPMQGAEDWCWGVRRGNRGIFPAAFVEMVS</sequence>
<dbReference type="Proteomes" id="UP000828390">
    <property type="component" value="Unassembled WGS sequence"/>
</dbReference>
<feature type="compositionally biased region" description="Basic and acidic residues" evidence="6">
    <location>
        <begin position="197"/>
        <end position="210"/>
    </location>
</feature>
<comment type="caution">
    <text evidence="8">The sequence shown here is derived from an EMBL/GenBank/DDBJ whole genome shotgun (WGS) entry which is preliminary data.</text>
</comment>
<feature type="compositionally biased region" description="Polar residues" evidence="6">
    <location>
        <begin position="701"/>
        <end position="712"/>
    </location>
</feature>
<dbReference type="PRINTS" id="PR00452">
    <property type="entry name" value="SH3DOMAIN"/>
</dbReference>
<feature type="region of interest" description="Disordered" evidence="6">
    <location>
        <begin position="701"/>
        <end position="721"/>
    </location>
</feature>
<dbReference type="InterPro" id="IPR050384">
    <property type="entry name" value="Endophilin_SH3RF"/>
</dbReference>
<feature type="domain" description="SH3" evidence="7">
    <location>
        <begin position="542"/>
        <end position="600"/>
    </location>
</feature>